<dbReference type="Proteomes" id="UP001595880">
    <property type="component" value="Unassembled WGS sequence"/>
</dbReference>
<dbReference type="EMBL" id="JBHSDV010000001">
    <property type="protein sequence ID" value="MFC4387172.1"/>
    <property type="molecule type" value="Genomic_DNA"/>
</dbReference>
<dbReference type="InterPro" id="IPR000073">
    <property type="entry name" value="AB_hydrolase_1"/>
</dbReference>
<dbReference type="InterPro" id="IPR029058">
    <property type="entry name" value="AB_hydrolase_fold"/>
</dbReference>
<dbReference type="RefSeq" id="WP_390196615.1">
    <property type="nucleotide sequence ID" value="NZ_JBHSDV010000001.1"/>
</dbReference>
<keyword evidence="3" id="KW-1185">Reference proteome</keyword>
<dbReference type="PANTHER" id="PTHR43689:SF8">
    <property type="entry name" value="ALPHA_BETA-HYDROLASES SUPERFAMILY PROTEIN"/>
    <property type="match status" value="1"/>
</dbReference>
<dbReference type="Gene3D" id="3.40.50.1820">
    <property type="entry name" value="alpha/beta hydrolase"/>
    <property type="match status" value="1"/>
</dbReference>
<dbReference type="Pfam" id="PF00561">
    <property type="entry name" value="Abhydrolase_1"/>
    <property type="match status" value="1"/>
</dbReference>
<dbReference type="GO" id="GO:0016787">
    <property type="term" value="F:hydrolase activity"/>
    <property type="evidence" value="ECO:0007669"/>
    <property type="project" value="UniProtKB-KW"/>
</dbReference>
<name>A0ABV8VRS3_9BACI</name>
<comment type="caution">
    <text evidence="2">The sequence shown here is derived from an EMBL/GenBank/DDBJ whole genome shotgun (WGS) entry which is preliminary data.</text>
</comment>
<sequence>MGAFVHYKNHAIYYEIHSCQKPSKEYILLIHGFLASQYCFRHMIPKLSATYNIICMDIPPFGNSSKIKDNLYTYDNMVDAIFFLLDQLNIHKITVLGHSMGGQIAIRCGYRYANRIKELFLLSPCCFMKKSPMFTRLVRYNPLSTYFAKSFLRNKGVREVLRQCIYNDSMITPTMIEAYKHPFEQKEIYPTLLTWLKNHQGDLHEQALKQITLPITIFWGKSDLLLPYELGYHLLSNLQNAKLILYENVGHLLPEEIPQLLVPAIIKAKNETELL</sequence>
<evidence type="ECO:0000313" key="3">
    <source>
        <dbReference type="Proteomes" id="UP001595880"/>
    </source>
</evidence>
<evidence type="ECO:0000313" key="2">
    <source>
        <dbReference type="EMBL" id="MFC4387172.1"/>
    </source>
</evidence>
<gene>
    <name evidence="2" type="ORF">ACFOZ1_05045</name>
</gene>
<reference evidence="3" key="1">
    <citation type="journal article" date="2019" name="Int. J. Syst. Evol. Microbiol.">
        <title>The Global Catalogue of Microorganisms (GCM) 10K type strain sequencing project: providing services to taxonomists for standard genome sequencing and annotation.</title>
        <authorList>
            <consortium name="The Broad Institute Genomics Platform"/>
            <consortium name="The Broad Institute Genome Sequencing Center for Infectious Disease"/>
            <person name="Wu L."/>
            <person name="Ma J."/>
        </authorList>
    </citation>
    <scope>NUCLEOTIDE SEQUENCE [LARGE SCALE GENOMIC DNA]</scope>
    <source>
        <strain evidence="3">KACC 14058</strain>
    </source>
</reference>
<dbReference type="PRINTS" id="PR00111">
    <property type="entry name" value="ABHYDROLASE"/>
</dbReference>
<feature type="domain" description="AB hydrolase-1" evidence="1">
    <location>
        <begin position="27"/>
        <end position="255"/>
    </location>
</feature>
<dbReference type="SUPFAM" id="SSF53474">
    <property type="entry name" value="alpha/beta-Hydrolases"/>
    <property type="match status" value="1"/>
</dbReference>
<dbReference type="PANTHER" id="PTHR43689">
    <property type="entry name" value="HYDROLASE"/>
    <property type="match status" value="1"/>
</dbReference>
<proteinExistence type="predicted"/>
<accession>A0ABV8VRS3</accession>
<evidence type="ECO:0000259" key="1">
    <source>
        <dbReference type="Pfam" id="PF00561"/>
    </source>
</evidence>
<protein>
    <submittedName>
        <fullName evidence="2">Alpha/beta fold hydrolase</fullName>
    </submittedName>
</protein>
<keyword evidence="2" id="KW-0378">Hydrolase</keyword>
<organism evidence="2 3">
    <name type="scientific">Gracilibacillus marinus</name>
    <dbReference type="NCBI Taxonomy" id="630535"/>
    <lineage>
        <taxon>Bacteria</taxon>
        <taxon>Bacillati</taxon>
        <taxon>Bacillota</taxon>
        <taxon>Bacilli</taxon>
        <taxon>Bacillales</taxon>
        <taxon>Bacillaceae</taxon>
        <taxon>Gracilibacillus</taxon>
    </lineage>
</organism>